<sequence length="133" mass="14706">MGSIKLYEAAFPYAEDVLALPVEDIDQASAWYRDAFGLTEVERKDHPVPTVILERDGVRIGFAVNGGDASIDGAAIRVTDIHRARQELEGRGIEVGNWRVDENDGQKLQVFFVIAPDGLCYYFHQPIGDGEKG</sequence>
<organism evidence="2">
    <name type="scientific">Caldilineaceae bacterium SB0675_bin_29</name>
    <dbReference type="NCBI Taxonomy" id="2605266"/>
    <lineage>
        <taxon>Bacteria</taxon>
        <taxon>Bacillati</taxon>
        <taxon>Chloroflexota</taxon>
        <taxon>Caldilineae</taxon>
        <taxon>Caldilineales</taxon>
        <taxon>Caldilineaceae</taxon>
    </lineage>
</organism>
<dbReference type="AlphaFoldDB" id="A0A6B1G0B5"/>
<gene>
    <name evidence="2" type="ORF">F4148_09255</name>
</gene>
<dbReference type="PROSITE" id="PS51819">
    <property type="entry name" value="VOC"/>
    <property type="match status" value="1"/>
</dbReference>
<proteinExistence type="predicted"/>
<dbReference type="PANTHER" id="PTHR38743">
    <property type="entry name" value="SIMILAR TO GLYOXYLASE I FAMILY PROTEIN"/>
    <property type="match status" value="1"/>
</dbReference>
<dbReference type="Pfam" id="PF00903">
    <property type="entry name" value="Glyoxalase"/>
    <property type="match status" value="1"/>
</dbReference>
<dbReference type="InterPro" id="IPR029068">
    <property type="entry name" value="Glyas_Bleomycin-R_OHBP_Dase"/>
</dbReference>
<dbReference type="SUPFAM" id="SSF54593">
    <property type="entry name" value="Glyoxalase/Bleomycin resistance protein/Dihydroxybiphenyl dioxygenase"/>
    <property type="match status" value="1"/>
</dbReference>
<dbReference type="CDD" id="cd06587">
    <property type="entry name" value="VOC"/>
    <property type="match status" value="1"/>
</dbReference>
<protein>
    <submittedName>
        <fullName evidence="2">VOC family protein</fullName>
    </submittedName>
</protein>
<dbReference type="PANTHER" id="PTHR38743:SF2">
    <property type="entry name" value="DUF2185 DOMAIN-CONTAINING PROTEIN"/>
    <property type="match status" value="1"/>
</dbReference>
<dbReference type="EMBL" id="VYDA01000343">
    <property type="protein sequence ID" value="MYH61930.1"/>
    <property type="molecule type" value="Genomic_DNA"/>
</dbReference>
<accession>A0A6B1G0B5</accession>
<dbReference type="Gene3D" id="3.10.180.10">
    <property type="entry name" value="2,3-Dihydroxybiphenyl 1,2-Dioxygenase, domain 1"/>
    <property type="match status" value="1"/>
</dbReference>
<dbReference type="InterPro" id="IPR004360">
    <property type="entry name" value="Glyas_Fos-R_dOase_dom"/>
</dbReference>
<comment type="caution">
    <text evidence="2">The sequence shown here is derived from an EMBL/GenBank/DDBJ whole genome shotgun (WGS) entry which is preliminary data.</text>
</comment>
<feature type="domain" description="VOC" evidence="1">
    <location>
        <begin position="14"/>
        <end position="126"/>
    </location>
</feature>
<evidence type="ECO:0000313" key="2">
    <source>
        <dbReference type="EMBL" id="MYH61930.1"/>
    </source>
</evidence>
<name>A0A6B1G0B5_9CHLR</name>
<evidence type="ECO:0000259" key="1">
    <source>
        <dbReference type="PROSITE" id="PS51819"/>
    </source>
</evidence>
<dbReference type="InterPro" id="IPR037523">
    <property type="entry name" value="VOC_core"/>
</dbReference>
<reference evidence="2" key="1">
    <citation type="submission" date="2019-09" db="EMBL/GenBank/DDBJ databases">
        <title>Characterisation of the sponge microbiome using genome-centric metagenomics.</title>
        <authorList>
            <person name="Engelberts J.P."/>
            <person name="Robbins S.J."/>
            <person name="De Goeij J.M."/>
            <person name="Aranda M."/>
            <person name="Bell S.C."/>
            <person name="Webster N.S."/>
        </authorList>
    </citation>
    <scope>NUCLEOTIDE SEQUENCE</scope>
    <source>
        <strain evidence="2">SB0675_bin_29</strain>
    </source>
</reference>